<dbReference type="PANTHER" id="PTHR42988">
    <property type="entry name" value="PHOSPHOHYDROLASE"/>
    <property type="match status" value="1"/>
</dbReference>
<evidence type="ECO:0000259" key="5">
    <source>
        <dbReference type="Pfam" id="PF00149"/>
    </source>
</evidence>
<dbReference type="GO" id="GO:0004115">
    <property type="term" value="F:3',5'-cyclic-AMP phosphodiesterase activity"/>
    <property type="evidence" value="ECO:0007669"/>
    <property type="project" value="UniProtKB-EC"/>
</dbReference>
<dbReference type="InterPro" id="IPR050884">
    <property type="entry name" value="CNP_phosphodiesterase-III"/>
</dbReference>
<evidence type="ECO:0000313" key="7">
    <source>
        <dbReference type="Proteomes" id="UP000197068"/>
    </source>
</evidence>
<name>A0ABQ0MZ42_9GAMM</name>
<dbReference type="RefSeq" id="WP_057182013.1">
    <property type="nucleotide sequence ID" value="NZ_BDQM01000021.1"/>
</dbReference>
<dbReference type="EC" id="3.1.4.53" evidence="6"/>
<comment type="caution">
    <text evidence="6">The sequence shown here is derived from an EMBL/GenBank/DDBJ whole genome shotgun (WGS) entry which is preliminary data.</text>
</comment>
<keyword evidence="2 6" id="KW-0378">Hydrolase</keyword>
<dbReference type="EMBL" id="BDQM01000021">
    <property type="protein sequence ID" value="GAW96911.1"/>
    <property type="molecule type" value="Genomic_DNA"/>
</dbReference>
<keyword evidence="7" id="KW-1185">Reference proteome</keyword>
<dbReference type="InterPro" id="IPR004843">
    <property type="entry name" value="Calcineurin-like_PHP"/>
</dbReference>
<dbReference type="SUPFAM" id="SSF56300">
    <property type="entry name" value="Metallo-dependent phosphatases"/>
    <property type="match status" value="1"/>
</dbReference>
<dbReference type="InterPro" id="IPR029052">
    <property type="entry name" value="Metallo-depent_PP-like"/>
</dbReference>
<reference evidence="6 7" key="1">
    <citation type="submission" date="2017-06" db="EMBL/GenBank/DDBJ databases">
        <title>Whole Genome Sequences of Colwellia marinimaniae MTCD1.</title>
        <authorList>
            <person name="Kusumoto H."/>
            <person name="Inoue M."/>
            <person name="Tanikawa K."/>
            <person name="Maeji H."/>
            <person name="Cameron J.H."/>
            <person name="Bartlett D.H."/>
        </authorList>
    </citation>
    <scope>NUCLEOTIDE SEQUENCE [LARGE SCALE GENOMIC DNA]</scope>
    <source>
        <strain evidence="6 7">MTCD1</strain>
    </source>
</reference>
<dbReference type="Gene3D" id="3.60.21.10">
    <property type="match status" value="1"/>
</dbReference>
<sequence length="276" mass="30555">MNLTETDSPENKPIVLAQISDSHLFSSVNGLHHGHNVLANLRKVLLSICHNRQIDYVIFTGDLTQDHSEQSYQNFVDLVHECGIAVPIYYLAGNHDEPELLAQYFSAAPFTSDTTIDHPHWQIQLLDSKSATPAGYVAEQALVKLQKAIKADKHQLVMMHHHPIDVGYFIDKYGLQNKSAFWQAIDDFDNIKAIACGHVHSAMQLTKQGKQAVKTVHLAPGKSTPAKAPVTLYTCPATSIQFDPSVDGVAALAKGPGYRIFYLYRNGQLDSDVINL</sequence>
<organism evidence="6 7">
    <name type="scientific">Colwellia marinimaniae</name>
    <dbReference type="NCBI Taxonomy" id="1513592"/>
    <lineage>
        <taxon>Bacteria</taxon>
        <taxon>Pseudomonadati</taxon>
        <taxon>Pseudomonadota</taxon>
        <taxon>Gammaproteobacteria</taxon>
        <taxon>Alteromonadales</taxon>
        <taxon>Colwelliaceae</taxon>
        <taxon>Colwellia</taxon>
    </lineage>
</organism>
<evidence type="ECO:0000313" key="6">
    <source>
        <dbReference type="EMBL" id="GAW96911.1"/>
    </source>
</evidence>
<evidence type="ECO:0000256" key="3">
    <source>
        <dbReference type="ARBA" id="ARBA00023004"/>
    </source>
</evidence>
<feature type="domain" description="Calcineurin-like phosphoesterase" evidence="5">
    <location>
        <begin position="16"/>
        <end position="201"/>
    </location>
</feature>
<keyword evidence="1" id="KW-0479">Metal-binding</keyword>
<accession>A0ABQ0MZ42</accession>
<evidence type="ECO:0000256" key="4">
    <source>
        <dbReference type="ARBA" id="ARBA00025742"/>
    </source>
</evidence>
<dbReference type="Pfam" id="PF00149">
    <property type="entry name" value="Metallophos"/>
    <property type="match status" value="1"/>
</dbReference>
<gene>
    <name evidence="6" type="primary">cpdA</name>
    <name evidence="6" type="ORF">MTCD1_02534</name>
</gene>
<keyword evidence="3" id="KW-0408">Iron</keyword>
<protein>
    <submittedName>
        <fullName evidence="6">3',5'-cyclic adenosine monophosphate phosphodiesterase CpdA</fullName>
        <ecNumber evidence="6">3.1.4.53</ecNumber>
    </submittedName>
</protein>
<evidence type="ECO:0000256" key="1">
    <source>
        <dbReference type="ARBA" id="ARBA00022723"/>
    </source>
</evidence>
<proteinExistence type="inferred from homology"/>
<evidence type="ECO:0000256" key="2">
    <source>
        <dbReference type="ARBA" id="ARBA00022801"/>
    </source>
</evidence>
<dbReference type="Proteomes" id="UP000197068">
    <property type="component" value="Unassembled WGS sequence"/>
</dbReference>
<dbReference type="PANTHER" id="PTHR42988:SF2">
    <property type="entry name" value="CYCLIC NUCLEOTIDE PHOSPHODIESTERASE CBUA0032-RELATED"/>
    <property type="match status" value="1"/>
</dbReference>
<comment type="similarity">
    <text evidence="4">Belongs to the cyclic nucleotide phosphodiesterase class-III family.</text>
</comment>